<evidence type="ECO:0000313" key="2">
    <source>
        <dbReference type="EMBL" id="OHA48209.1"/>
    </source>
</evidence>
<name>A0A1G2PKB8_TERXR</name>
<proteinExistence type="predicted"/>
<evidence type="ECO:0000256" key="1">
    <source>
        <dbReference type="SAM" id="Phobius"/>
    </source>
</evidence>
<keyword evidence="1" id="KW-0472">Membrane</keyword>
<evidence type="ECO:0008006" key="4">
    <source>
        <dbReference type="Google" id="ProtNLM"/>
    </source>
</evidence>
<feature type="transmembrane region" description="Helical" evidence="1">
    <location>
        <begin position="19"/>
        <end position="38"/>
    </location>
</feature>
<gene>
    <name evidence="2" type="ORF">A2682_02300</name>
</gene>
<comment type="caution">
    <text evidence="2">The sequence shown here is derived from an EMBL/GenBank/DDBJ whole genome shotgun (WGS) entry which is preliminary data.</text>
</comment>
<accession>A0A1G2PKB8</accession>
<reference evidence="2 3" key="1">
    <citation type="journal article" date="2016" name="Nat. Commun.">
        <title>Thousands of microbial genomes shed light on interconnected biogeochemical processes in an aquifer system.</title>
        <authorList>
            <person name="Anantharaman K."/>
            <person name="Brown C.T."/>
            <person name="Hug L.A."/>
            <person name="Sharon I."/>
            <person name="Castelle C.J."/>
            <person name="Probst A.J."/>
            <person name="Thomas B.C."/>
            <person name="Singh A."/>
            <person name="Wilkins M.J."/>
            <person name="Karaoz U."/>
            <person name="Brodie E.L."/>
            <person name="Williams K.H."/>
            <person name="Hubbard S.S."/>
            <person name="Banfield J.F."/>
        </authorList>
    </citation>
    <scope>NUCLEOTIDE SEQUENCE [LARGE SCALE GENOMIC DNA]</scope>
    <source>
        <strain evidence="3">RIFCSPHIGHO2_01_FULL_58_15</strain>
    </source>
</reference>
<keyword evidence="1" id="KW-0812">Transmembrane</keyword>
<dbReference type="AlphaFoldDB" id="A0A1G2PKB8"/>
<organism evidence="2 3">
    <name type="scientific">Terrybacteria sp. (strain RIFCSPHIGHO2_01_FULL_58_15)</name>
    <dbReference type="NCBI Taxonomy" id="1802363"/>
    <lineage>
        <taxon>Bacteria</taxon>
        <taxon>Candidatus Terryibacteriota</taxon>
    </lineage>
</organism>
<dbReference type="EMBL" id="MHST01000024">
    <property type="protein sequence ID" value="OHA48209.1"/>
    <property type="molecule type" value="Genomic_DNA"/>
</dbReference>
<sequence>MAAAVGNLRMRVSFSLKKAAFIAFAGAAVVFTTAFFVAPDPGALPPPAFVQSGSAGGAPAPPLYVYGNPAVSLENILVRVVYFMPKGSGGGVDDFAESAVFLKEEIFPQIAAFHSREFQGVSRVEFSLFSQPVFGVSDRNAYEKDFLDVSVSDPLRMIEQEVEGRILREGGDLYDATFARNVAGTYHILLIAYGAPIPSATFAGQEWRVPGMAGDAGTTTALVFRSMTDPQMRSLWPNAAAVIAHELLHTMGVPEQYDPRSSGLMAQRANRRDIMGSGVAEPIAATFIGDDVKRAMGLY</sequence>
<dbReference type="STRING" id="1802363.A2682_02300"/>
<protein>
    <recommendedName>
        <fullName evidence="4">Peptidase M6-like domain-containing protein</fullName>
    </recommendedName>
</protein>
<dbReference type="Proteomes" id="UP000178690">
    <property type="component" value="Unassembled WGS sequence"/>
</dbReference>
<keyword evidence="1" id="KW-1133">Transmembrane helix</keyword>
<evidence type="ECO:0000313" key="3">
    <source>
        <dbReference type="Proteomes" id="UP000178690"/>
    </source>
</evidence>